<reference evidence="2 3" key="1">
    <citation type="journal article" date="2023" name="Nucleic Acids Res.">
        <title>The hologenome of Daphnia magna reveals possible DNA methylation and microbiome-mediated evolution of the host genome.</title>
        <authorList>
            <person name="Chaturvedi A."/>
            <person name="Li X."/>
            <person name="Dhandapani V."/>
            <person name="Marshall H."/>
            <person name="Kissane S."/>
            <person name="Cuenca-Cambronero M."/>
            <person name="Asole G."/>
            <person name="Calvet F."/>
            <person name="Ruiz-Romero M."/>
            <person name="Marangio P."/>
            <person name="Guigo R."/>
            <person name="Rago D."/>
            <person name="Mirbahai L."/>
            <person name="Eastwood N."/>
            <person name="Colbourne J.K."/>
            <person name="Zhou J."/>
            <person name="Mallon E."/>
            <person name="Orsini L."/>
        </authorList>
    </citation>
    <scope>NUCLEOTIDE SEQUENCE [LARGE SCALE GENOMIC DNA]</scope>
    <source>
        <strain evidence="2">LRV0_1</strain>
    </source>
</reference>
<name>A0ABR0B9E0_9CRUS</name>
<feature type="region of interest" description="Disordered" evidence="1">
    <location>
        <begin position="48"/>
        <end position="70"/>
    </location>
</feature>
<feature type="non-terminal residue" evidence="2">
    <location>
        <position position="70"/>
    </location>
</feature>
<proteinExistence type="predicted"/>
<evidence type="ECO:0000313" key="3">
    <source>
        <dbReference type="Proteomes" id="UP001234178"/>
    </source>
</evidence>
<accession>A0ABR0B9E0</accession>
<keyword evidence="3" id="KW-1185">Reference proteome</keyword>
<dbReference type="Proteomes" id="UP001234178">
    <property type="component" value="Unassembled WGS sequence"/>
</dbReference>
<comment type="caution">
    <text evidence="2">The sequence shown here is derived from an EMBL/GenBank/DDBJ whole genome shotgun (WGS) entry which is preliminary data.</text>
</comment>
<sequence>MPAIGRLRQPVVATAAPLNFIDDRRCCVGASRGEAPSGEHHGARYATCSNAPPQRTPCGATGAGRTSLHG</sequence>
<evidence type="ECO:0000256" key="1">
    <source>
        <dbReference type="SAM" id="MobiDB-lite"/>
    </source>
</evidence>
<evidence type="ECO:0000313" key="2">
    <source>
        <dbReference type="EMBL" id="KAK4045202.1"/>
    </source>
</evidence>
<dbReference type="EMBL" id="JAOYFB010000041">
    <property type="protein sequence ID" value="KAK4045202.1"/>
    <property type="molecule type" value="Genomic_DNA"/>
</dbReference>
<gene>
    <name evidence="2" type="ORF">OUZ56_032610</name>
</gene>
<protein>
    <submittedName>
        <fullName evidence="2">Uncharacterized protein</fullName>
    </submittedName>
</protein>
<organism evidence="2 3">
    <name type="scientific">Daphnia magna</name>
    <dbReference type="NCBI Taxonomy" id="35525"/>
    <lineage>
        <taxon>Eukaryota</taxon>
        <taxon>Metazoa</taxon>
        <taxon>Ecdysozoa</taxon>
        <taxon>Arthropoda</taxon>
        <taxon>Crustacea</taxon>
        <taxon>Branchiopoda</taxon>
        <taxon>Diplostraca</taxon>
        <taxon>Cladocera</taxon>
        <taxon>Anomopoda</taxon>
        <taxon>Daphniidae</taxon>
        <taxon>Daphnia</taxon>
    </lineage>
</organism>